<dbReference type="InterPro" id="IPR036735">
    <property type="entry name" value="NGN_dom_sf"/>
</dbReference>
<sequence>MQDKKTPYHWYVIYTKPQCEQKAHDKLSQIGVEAYCPVYTEMRQWSDRKKKLRTPYFKSYVFVKLREQDRKLVFAVPYVVRYLHWLGRPAIIRDKEMEELRNFLEDNELHDHQITHLQPGDKVSFKKGALKDQPAVIAKVGKKKLQLVLPALGYKVVAKISDVTDKNSASH</sequence>
<accession>A0A3S0CK92</accession>
<protein>
    <submittedName>
        <fullName evidence="5">UpxY family transcription antiterminator</fullName>
    </submittedName>
</protein>
<keyword evidence="2" id="KW-0805">Transcription regulation</keyword>
<dbReference type="RefSeq" id="WP_126163418.1">
    <property type="nucleotide sequence ID" value="NZ_RQPJ01000021.1"/>
</dbReference>
<dbReference type="OrthoDB" id="9796143at2"/>
<dbReference type="InterPro" id="IPR043425">
    <property type="entry name" value="NusG-like"/>
</dbReference>
<reference evidence="5 6" key="1">
    <citation type="submission" date="2018-11" db="EMBL/GenBank/DDBJ databases">
        <title>Arenibacter aquaticus sp.nov., a marine bacterium isolated from surface seawater in the South China Sea.</title>
        <authorList>
            <person name="Guo J."/>
            <person name="Sun J."/>
        </authorList>
    </citation>
    <scope>NUCLEOTIDE SEQUENCE [LARGE SCALE GENOMIC DNA]</scope>
    <source>
        <strain evidence="5 6">GUO666</strain>
    </source>
</reference>
<name>A0A3S0CK92_9FLAO</name>
<evidence type="ECO:0000256" key="2">
    <source>
        <dbReference type="ARBA" id="ARBA00023015"/>
    </source>
</evidence>
<evidence type="ECO:0000259" key="4">
    <source>
        <dbReference type="Pfam" id="PF02357"/>
    </source>
</evidence>
<dbReference type="CDD" id="cd09895">
    <property type="entry name" value="NGN_SP_UpxY"/>
    <property type="match status" value="1"/>
</dbReference>
<dbReference type="Proteomes" id="UP000267585">
    <property type="component" value="Unassembled WGS sequence"/>
</dbReference>
<keyword evidence="1" id="KW-0889">Transcription antitermination</keyword>
<keyword evidence="3" id="KW-0804">Transcription</keyword>
<dbReference type="NCBIfam" id="NF033644">
    <property type="entry name" value="antiterm_UpxY"/>
    <property type="match status" value="1"/>
</dbReference>
<comment type="caution">
    <text evidence="5">The sequence shown here is derived from an EMBL/GenBank/DDBJ whole genome shotgun (WGS) entry which is preliminary data.</text>
</comment>
<dbReference type="Gene3D" id="3.30.70.940">
    <property type="entry name" value="NusG, N-terminal domain"/>
    <property type="match status" value="1"/>
</dbReference>
<keyword evidence="6" id="KW-1185">Reference proteome</keyword>
<evidence type="ECO:0000313" key="5">
    <source>
        <dbReference type="EMBL" id="RTE51733.1"/>
    </source>
</evidence>
<dbReference type="PANTHER" id="PTHR30265">
    <property type="entry name" value="RHO-INTERACTING TRANSCRIPTION TERMINATION FACTOR NUSG"/>
    <property type="match status" value="1"/>
</dbReference>
<dbReference type="EMBL" id="RQPJ01000021">
    <property type="protein sequence ID" value="RTE51733.1"/>
    <property type="molecule type" value="Genomic_DNA"/>
</dbReference>
<proteinExistence type="predicted"/>
<dbReference type="SUPFAM" id="SSF82679">
    <property type="entry name" value="N-utilization substance G protein NusG, N-terminal domain"/>
    <property type="match status" value="1"/>
</dbReference>
<dbReference type="Pfam" id="PF02357">
    <property type="entry name" value="NusG"/>
    <property type="match status" value="1"/>
</dbReference>
<dbReference type="GO" id="GO:0031564">
    <property type="term" value="P:transcription antitermination"/>
    <property type="evidence" value="ECO:0007669"/>
    <property type="project" value="UniProtKB-KW"/>
</dbReference>
<dbReference type="GO" id="GO:0006354">
    <property type="term" value="P:DNA-templated transcription elongation"/>
    <property type="evidence" value="ECO:0007669"/>
    <property type="project" value="InterPro"/>
</dbReference>
<dbReference type="PANTHER" id="PTHR30265:SF4">
    <property type="entry name" value="KOW MOTIF FAMILY PROTEIN, EXPRESSED"/>
    <property type="match status" value="1"/>
</dbReference>
<evidence type="ECO:0000256" key="1">
    <source>
        <dbReference type="ARBA" id="ARBA00022814"/>
    </source>
</evidence>
<organism evidence="5 6">
    <name type="scientific">Arenibacter aquaticus</name>
    <dbReference type="NCBI Taxonomy" id="2489054"/>
    <lineage>
        <taxon>Bacteria</taxon>
        <taxon>Pseudomonadati</taxon>
        <taxon>Bacteroidota</taxon>
        <taxon>Flavobacteriia</taxon>
        <taxon>Flavobacteriales</taxon>
        <taxon>Flavobacteriaceae</taxon>
        <taxon>Arenibacter</taxon>
    </lineage>
</organism>
<dbReference type="AlphaFoldDB" id="A0A3S0CK92"/>
<evidence type="ECO:0000313" key="6">
    <source>
        <dbReference type="Proteomes" id="UP000267585"/>
    </source>
</evidence>
<dbReference type="InterPro" id="IPR006645">
    <property type="entry name" value="NGN-like_dom"/>
</dbReference>
<evidence type="ECO:0000256" key="3">
    <source>
        <dbReference type="ARBA" id="ARBA00023163"/>
    </source>
</evidence>
<feature type="domain" description="NusG-like N-terminal" evidence="4">
    <location>
        <begin position="9"/>
        <end position="101"/>
    </location>
</feature>
<gene>
    <name evidence="5" type="ORF">EHW67_16105</name>
</gene>